<keyword evidence="2" id="KW-1185">Reference proteome</keyword>
<name>A0AAW1HM60_SAPOF</name>
<comment type="caution">
    <text evidence="1">The sequence shown here is derived from an EMBL/GenBank/DDBJ whole genome shotgun (WGS) entry which is preliminary data.</text>
</comment>
<proteinExistence type="predicted"/>
<evidence type="ECO:0000313" key="1">
    <source>
        <dbReference type="EMBL" id="KAK9676889.1"/>
    </source>
</evidence>
<protein>
    <submittedName>
        <fullName evidence="1">Uncharacterized protein</fullName>
    </submittedName>
</protein>
<dbReference type="EMBL" id="JBDFQZ010000011">
    <property type="protein sequence ID" value="KAK9676889.1"/>
    <property type="molecule type" value="Genomic_DNA"/>
</dbReference>
<sequence>MEGSIPEWLKSMINAEFNTTQKRTENEKGFFCVDCGGNSITRKEKEEHHNGHTVLQAFNTSRKYGYKDKDVLKLGSNVLDVSGIRPFSINTGHVFFPKSRSQRPSQLKKKGRPGFCFGCGYGLGSAKYSFCSILCKVSYREFDDKLKTMDELSVEQETLSQNLVNKKSIDEGNLVISEKYEVNNNQGFRKRRRKGIPQRAPLY</sequence>
<evidence type="ECO:0000313" key="2">
    <source>
        <dbReference type="Proteomes" id="UP001443914"/>
    </source>
</evidence>
<gene>
    <name evidence="1" type="ORF">RND81_11G108000</name>
</gene>
<reference evidence="1" key="1">
    <citation type="submission" date="2024-03" db="EMBL/GenBank/DDBJ databases">
        <title>WGS assembly of Saponaria officinalis var. Norfolk2.</title>
        <authorList>
            <person name="Jenkins J."/>
            <person name="Shu S."/>
            <person name="Grimwood J."/>
            <person name="Barry K."/>
            <person name="Goodstein D."/>
            <person name="Schmutz J."/>
            <person name="Leebens-Mack J."/>
            <person name="Osbourn A."/>
        </authorList>
    </citation>
    <scope>NUCLEOTIDE SEQUENCE [LARGE SCALE GENOMIC DNA]</scope>
    <source>
        <strain evidence="1">JIC</strain>
    </source>
</reference>
<dbReference type="Pfam" id="PF04640">
    <property type="entry name" value="PLATZ"/>
    <property type="match status" value="1"/>
</dbReference>
<organism evidence="1 2">
    <name type="scientific">Saponaria officinalis</name>
    <name type="common">Common soapwort</name>
    <name type="synonym">Lychnis saponaria</name>
    <dbReference type="NCBI Taxonomy" id="3572"/>
    <lineage>
        <taxon>Eukaryota</taxon>
        <taxon>Viridiplantae</taxon>
        <taxon>Streptophyta</taxon>
        <taxon>Embryophyta</taxon>
        <taxon>Tracheophyta</taxon>
        <taxon>Spermatophyta</taxon>
        <taxon>Magnoliopsida</taxon>
        <taxon>eudicotyledons</taxon>
        <taxon>Gunneridae</taxon>
        <taxon>Pentapetalae</taxon>
        <taxon>Caryophyllales</taxon>
        <taxon>Caryophyllaceae</taxon>
        <taxon>Caryophylleae</taxon>
        <taxon>Saponaria</taxon>
    </lineage>
</organism>
<dbReference type="PANTHER" id="PTHR31065:SF1">
    <property type="entry name" value="OS09G0116050 PROTEIN"/>
    <property type="match status" value="1"/>
</dbReference>
<accession>A0AAW1HM60</accession>
<dbReference type="InterPro" id="IPR006734">
    <property type="entry name" value="PLATZ"/>
</dbReference>
<dbReference type="AlphaFoldDB" id="A0AAW1HM60"/>
<dbReference type="PANTHER" id="PTHR31065">
    <property type="entry name" value="PLATZ TRANSCRIPTION FACTOR FAMILY PROTEIN"/>
    <property type="match status" value="1"/>
</dbReference>
<dbReference type="Proteomes" id="UP001443914">
    <property type="component" value="Unassembled WGS sequence"/>
</dbReference>